<sequence>MISKPTPIRSGSYKTNNQSSQGNNGARRRLRIWMLFMVLFLGWAIYTFIMQSIHLADKKEELAQHQVQKQKADAAFAQSQSEVKRLEDPEYIGQVARKQYGMYLPGETPIWATDATDSK</sequence>
<feature type="transmembrane region" description="Helical" evidence="2">
    <location>
        <begin position="30"/>
        <end position="49"/>
    </location>
</feature>
<accession>A0A1E3LAN1</accession>
<dbReference type="EMBL" id="MDER01000026">
    <property type="protein sequence ID" value="ODP29990.1"/>
    <property type="molecule type" value="Genomic_DNA"/>
</dbReference>
<keyword evidence="4" id="KW-1185">Reference proteome</keyword>
<dbReference type="InterPro" id="IPR007060">
    <property type="entry name" value="FtsL/DivIC"/>
</dbReference>
<reference evidence="3 4" key="1">
    <citation type="submission" date="2016-08" db="EMBL/GenBank/DDBJ databases">
        <title>Genome sequencing of Paenibacillus sp. TI45-13ar, isolated from Korean traditional nuruk.</title>
        <authorList>
            <person name="Kim S.-J."/>
        </authorList>
    </citation>
    <scope>NUCLEOTIDE SEQUENCE [LARGE SCALE GENOMIC DNA]</scope>
    <source>
        <strain evidence="3 4">TI45-13ar</strain>
    </source>
</reference>
<gene>
    <name evidence="3" type="ORF">PTI45_00609</name>
</gene>
<keyword evidence="2" id="KW-0472">Membrane</keyword>
<protein>
    <recommendedName>
        <fullName evidence="5">Cell division protein FtsL</fullName>
    </recommendedName>
</protein>
<evidence type="ECO:0000313" key="4">
    <source>
        <dbReference type="Proteomes" id="UP000094578"/>
    </source>
</evidence>
<dbReference type="Pfam" id="PF04977">
    <property type="entry name" value="DivIC"/>
    <property type="match status" value="1"/>
</dbReference>
<name>A0A1E3LAN1_9BACL</name>
<evidence type="ECO:0008006" key="5">
    <source>
        <dbReference type="Google" id="ProtNLM"/>
    </source>
</evidence>
<dbReference type="Proteomes" id="UP000094578">
    <property type="component" value="Unassembled WGS sequence"/>
</dbReference>
<keyword evidence="2" id="KW-0812">Transmembrane</keyword>
<keyword evidence="2" id="KW-1133">Transmembrane helix</keyword>
<feature type="region of interest" description="Disordered" evidence="1">
    <location>
        <begin position="1"/>
        <end position="24"/>
    </location>
</feature>
<evidence type="ECO:0000313" key="3">
    <source>
        <dbReference type="EMBL" id="ODP29990.1"/>
    </source>
</evidence>
<evidence type="ECO:0000256" key="2">
    <source>
        <dbReference type="SAM" id="Phobius"/>
    </source>
</evidence>
<dbReference type="RefSeq" id="WP_137225685.1">
    <property type="nucleotide sequence ID" value="NZ_MDER01000026.1"/>
</dbReference>
<evidence type="ECO:0000256" key="1">
    <source>
        <dbReference type="SAM" id="MobiDB-lite"/>
    </source>
</evidence>
<proteinExistence type="predicted"/>
<comment type="caution">
    <text evidence="3">The sequence shown here is derived from an EMBL/GenBank/DDBJ whole genome shotgun (WGS) entry which is preliminary data.</text>
</comment>
<dbReference type="STRING" id="1886670.PTI45_00609"/>
<organism evidence="3 4">
    <name type="scientific">Paenibacillus nuruki</name>
    <dbReference type="NCBI Taxonomy" id="1886670"/>
    <lineage>
        <taxon>Bacteria</taxon>
        <taxon>Bacillati</taxon>
        <taxon>Bacillota</taxon>
        <taxon>Bacilli</taxon>
        <taxon>Bacillales</taxon>
        <taxon>Paenibacillaceae</taxon>
        <taxon>Paenibacillus</taxon>
    </lineage>
</organism>
<feature type="compositionally biased region" description="Polar residues" evidence="1">
    <location>
        <begin position="12"/>
        <end position="24"/>
    </location>
</feature>
<dbReference type="AlphaFoldDB" id="A0A1E3LAN1"/>